<organism evidence="2 3">
    <name type="scientific">Zingiber officinale</name>
    <name type="common">Ginger</name>
    <name type="synonym">Amomum zingiber</name>
    <dbReference type="NCBI Taxonomy" id="94328"/>
    <lineage>
        <taxon>Eukaryota</taxon>
        <taxon>Viridiplantae</taxon>
        <taxon>Streptophyta</taxon>
        <taxon>Embryophyta</taxon>
        <taxon>Tracheophyta</taxon>
        <taxon>Spermatophyta</taxon>
        <taxon>Magnoliopsida</taxon>
        <taxon>Liliopsida</taxon>
        <taxon>Zingiberales</taxon>
        <taxon>Zingiberaceae</taxon>
        <taxon>Zingiber</taxon>
    </lineage>
</organism>
<evidence type="ECO:0000256" key="1">
    <source>
        <dbReference type="SAM" id="Phobius"/>
    </source>
</evidence>
<evidence type="ECO:0000313" key="2">
    <source>
        <dbReference type="EMBL" id="KAG6535614.1"/>
    </source>
</evidence>
<sequence length="107" mass="11755">MVELLGAAQVKENRVFKCAFAVLGIMSSLLIYGILQASKKSLDPVAPMYKYCAVSISNILTTTCQYEVNNFYSVTLSSSFGLNQKPFYCLCLCVSSTSKIILGCFRP</sequence>
<dbReference type="EMBL" id="JACMSC010000001">
    <property type="protein sequence ID" value="KAG6535614.1"/>
    <property type="molecule type" value="Genomic_DNA"/>
</dbReference>
<name>A0A8J5I4R4_ZINOF</name>
<accession>A0A8J5I4R4</accession>
<reference evidence="2 3" key="1">
    <citation type="submission" date="2020-08" db="EMBL/GenBank/DDBJ databases">
        <title>Plant Genome Project.</title>
        <authorList>
            <person name="Zhang R.-G."/>
        </authorList>
    </citation>
    <scope>NUCLEOTIDE SEQUENCE [LARGE SCALE GENOMIC DNA]</scope>
    <source>
        <tissue evidence="2">Rhizome</tissue>
    </source>
</reference>
<keyword evidence="3" id="KW-1185">Reference proteome</keyword>
<dbReference type="Proteomes" id="UP000734854">
    <property type="component" value="Unassembled WGS sequence"/>
</dbReference>
<proteinExistence type="predicted"/>
<evidence type="ECO:0000313" key="3">
    <source>
        <dbReference type="Proteomes" id="UP000734854"/>
    </source>
</evidence>
<keyword evidence="1" id="KW-0472">Membrane</keyword>
<gene>
    <name evidence="2" type="ORF">ZIOFF_000636</name>
</gene>
<keyword evidence="1" id="KW-0812">Transmembrane</keyword>
<comment type="caution">
    <text evidence="2">The sequence shown here is derived from an EMBL/GenBank/DDBJ whole genome shotgun (WGS) entry which is preliminary data.</text>
</comment>
<dbReference type="AlphaFoldDB" id="A0A8J5I4R4"/>
<feature type="transmembrane region" description="Helical" evidence="1">
    <location>
        <begin position="14"/>
        <end position="35"/>
    </location>
</feature>
<protein>
    <submittedName>
        <fullName evidence="2">Uncharacterized protein</fullName>
    </submittedName>
</protein>
<keyword evidence="1" id="KW-1133">Transmembrane helix</keyword>